<keyword evidence="5" id="KW-1185">Reference proteome</keyword>
<evidence type="ECO:0000313" key="5">
    <source>
        <dbReference type="Proteomes" id="UP000244727"/>
    </source>
</evidence>
<feature type="domain" description="Transcription regulator TrmB N-terminal" evidence="2">
    <location>
        <begin position="9"/>
        <end position="76"/>
    </location>
</feature>
<feature type="domain" description="Transcription regulator TrmB C-terminal" evidence="3">
    <location>
        <begin position="108"/>
        <end position="345"/>
    </location>
</feature>
<dbReference type="InterPro" id="IPR051797">
    <property type="entry name" value="TrmB-like"/>
</dbReference>
<dbReference type="PANTHER" id="PTHR34293:SF1">
    <property type="entry name" value="HTH-TYPE TRANSCRIPTIONAL REGULATOR TRMBL2"/>
    <property type="match status" value="1"/>
</dbReference>
<dbReference type="RefSeq" id="WP_108383829.1">
    <property type="nucleotide sequence ID" value="NZ_CP028858.1"/>
</dbReference>
<dbReference type="SUPFAM" id="SSF159071">
    <property type="entry name" value="TrmB C-terminal domain-like"/>
    <property type="match status" value="1"/>
</dbReference>
<proteinExistence type="inferred from homology"/>
<dbReference type="InterPro" id="IPR036390">
    <property type="entry name" value="WH_DNA-bd_sf"/>
</dbReference>
<evidence type="ECO:0008006" key="6">
    <source>
        <dbReference type="Google" id="ProtNLM"/>
    </source>
</evidence>
<dbReference type="PANTHER" id="PTHR34293">
    <property type="entry name" value="HTH-TYPE TRANSCRIPTIONAL REGULATOR TRMBL2"/>
    <property type="match status" value="1"/>
</dbReference>
<dbReference type="Gene3D" id="2.30.30.690">
    <property type="match status" value="1"/>
</dbReference>
<dbReference type="SUPFAM" id="SSF46785">
    <property type="entry name" value="Winged helix' DNA-binding domain"/>
    <property type="match status" value="1"/>
</dbReference>
<dbReference type="EMBL" id="CP028858">
    <property type="protein sequence ID" value="AWB28381.1"/>
    <property type="molecule type" value="Genomic_DNA"/>
</dbReference>
<evidence type="ECO:0000256" key="1">
    <source>
        <dbReference type="ARBA" id="ARBA00007287"/>
    </source>
</evidence>
<reference evidence="4 5" key="1">
    <citation type="submission" date="2018-04" db="EMBL/GenBank/DDBJ databases">
        <title>Halococcoides cellulosivorans gen. nov., sp. nov., an extremely halophilic cellulose-utilizing haloarchaeon from hypersaline lakes.</title>
        <authorList>
            <person name="Sorokin D.Y."/>
            <person name="Toshchakov S.V."/>
            <person name="Samarov N.I."/>
            <person name="Korzhenkov A."/>
            <person name="Kublanov I.V."/>
        </authorList>
    </citation>
    <scope>NUCLEOTIDE SEQUENCE [LARGE SCALE GENOMIC DNA]</scope>
    <source>
        <strain evidence="4 5">HArcel1</strain>
    </source>
</reference>
<organism evidence="4 5">
    <name type="scientific">Halococcoides cellulosivorans</name>
    <dbReference type="NCBI Taxonomy" id="1679096"/>
    <lineage>
        <taxon>Archaea</taxon>
        <taxon>Methanobacteriati</taxon>
        <taxon>Methanobacteriota</taxon>
        <taxon>Stenosarchaea group</taxon>
        <taxon>Halobacteria</taxon>
        <taxon>Halobacteriales</taxon>
        <taxon>Haloarculaceae</taxon>
        <taxon>Halococcoides</taxon>
    </lineage>
</organism>
<dbReference type="Pfam" id="PF11495">
    <property type="entry name" value="Regulator_TrmB"/>
    <property type="match status" value="1"/>
</dbReference>
<dbReference type="Pfam" id="PF01978">
    <property type="entry name" value="TrmB"/>
    <property type="match status" value="1"/>
</dbReference>
<dbReference type="GeneID" id="36513247"/>
<gene>
    <name evidence="4" type="ORF">HARCEL1_12030</name>
</gene>
<dbReference type="InterPro" id="IPR036388">
    <property type="entry name" value="WH-like_DNA-bd_sf"/>
</dbReference>
<dbReference type="InterPro" id="IPR002831">
    <property type="entry name" value="Tscrpt_reg_TrmB_N"/>
</dbReference>
<accession>A0A2R4X3K5</accession>
<dbReference type="KEGG" id="harc:HARCEL1_12030"/>
<dbReference type="Gene3D" id="1.10.10.10">
    <property type="entry name" value="Winged helix-like DNA-binding domain superfamily/Winged helix DNA-binding domain"/>
    <property type="match status" value="1"/>
</dbReference>
<protein>
    <recommendedName>
        <fullName evidence="6">TrmB family transcriptional regulator</fullName>
    </recommendedName>
</protein>
<comment type="similarity">
    <text evidence="1">Belongs to the transcriptional regulator TrmB family.</text>
</comment>
<name>A0A2R4X3K5_9EURY</name>
<evidence type="ECO:0000259" key="3">
    <source>
        <dbReference type="Pfam" id="PF11495"/>
    </source>
</evidence>
<dbReference type="Proteomes" id="UP000244727">
    <property type="component" value="Chromosome"/>
</dbReference>
<sequence length="349" mass="38358">MADSLRRELERWGFSEGEIDVYLAVLDVGEGLASEIGEAADVSARHVYRVCERLEERGLVDVDEHVQPTRIRARPPSVVEDVIERSASTMSEQIASKYAGTPDQTPEIEVLKRQPTVMARAADILAAAETWAIVVLPPDLVDRFAEDMRAAIERGVLVMLVTDAPATDEPLDDLATIVRIREGPHGFQEFGIGADKVRSLMVSSADMGDGHRHSPALYVNDDTIAVRTNDSLFGIEYRLSEEFHVPDPAALPATPDSFREATLHAALHRREGTPLFARVEGRSLSTGRRHPIEGRVVEVRQGLIEPFNQSFLGERTLVLETDDGRVTVGGPPATLEDYAADSVTLFSEE</sequence>
<dbReference type="AlphaFoldDB" id="A0A2R4X3K5"/>
<evidence type="ECO:0000313" key="4">
    <source>
        <dbReference type="EMBL" id="AWB28381.1"/>
    </source>
</evidence>
<dbReference type="InterPro" id="IPR021586">
    <property type="entry name" value="Tscrpt_reg_TrmB_C"/>
</dbReference>
<evidence type="ECO:0000259" key="2">
    <source>
        <dbReference type="Pfam" id="PF01978"/>
    </source>
</evidence>